<dbReference type="InterPro" id="IPR003020">
    <property type="entry name" value="HCO3_transpt_euk"/>
</dbReference>
<evidence type="ECO:0000313" key="2">
    <source>
        <dbReference type="Ensembl" id="ENSLLTP00000014831.1"/>
    </source>
</evidence>
<sequence length="357" mass="40814">MASLEKRRTRGDMIAIFQCLRICHKEEGINLFSKAPEGKTRNNGWKLIKERKLLIQRSTLLDTPSQRVHFILGMEEDEEHVPHDLFTEMDEICVKDGEESEWKETARWLKFEEDVEDGGERWSKPYVATLSLHSLFELRSCIINGSILLDKSVNCTEDIAEMILDSQDSHDISIRKKFWETLLKKHHHQHEKKRNILPIVRSFGESGQRKSDPHSIDKTDLHFMKKIPVGAEAANVLIGEADFLKQPIVAFLRLSPAVLLPGMTEVPLPTRFLFVLLGPVGKGQQYHEIGRSMATLMTDEIFHDVAYKAKDRSDLLAGIDEFLDQVTVLPPGEWDPSIRIEPPKSVPSQLSQFFGLL</sequence>
<proteinExistence type="predicted"/>
<accession>A0A8C5SA91</accession>
<feature type="domain" description="Band 3 cytoplasmic" evidence="1">
    <location>
        <begin position="214"/>
        <end position="336"/>
    </location>
</feature>
<dbReference type="Ensembl" id="ENSLLTT00000015418.1">
    <property type="protein sequence ID" value="ENSLLTP00000014831.1"/>
    <property type="gene ID" value="ENSLLTG00000011378.1"/>
</dbReference>
<dbReference type="PANTHER" id="PTHR11453">
    <property type="entry name" value="ANION EXCHANGE PROTEIN"/>
    <property type="match status" value="1"/>
</dbReference>
<dbReference type="Proteomes" id="UP000694406">
    <property type="component" value="Unplaced"/>
</dbReference>
<keyword evidence="3" id="KW-1185">Reference proteome</keyword>
<evidence type="ECO:0000313" key="3">
    <source>
        <dbReference type="Proteomes" id="UP000694406"/>
    </source>
</evidence>
<dbReference type="AlphaFoldDB" id="A0A8C5SA91"/>
<dbReference type="Gene3D" id="3.40.930.10">
    <property type="entry name" value="Mannitol-specific EII, Chain A"/>
    <property type="match status" value="1"/>
</dbReference>
<reference evidence="2" key="1">
    <citation type="submission" date="2025-08" db="UniProtKB">
        <authorList>
            <consortium name="Ensembl"/>
        </authorList>
    </citation>
    <scope>IDENTIFICATION</scope>
</reference>
<protein>
    <recommendedName>
        <fullName evidence="1">Band 3 cytoplasmic domain-containing protein</fullName>
    </recommendedName>
</protein>
<dbReference type="GO" id="GO:0005452">
    <property type="term" value="F:solute:inorganic anion antiporter activity"/>
    <property type="evidence" value="ECO:0007669"/>
    <property type="project" value="InterPro"/>
</dbReference>
<dbReference type="GO" id="GO:0008509">
    <property type="term" value="F:monoatomic anion transmembrane transporter activity"/>
    <property type="evidence" value="ECO:0007669"/>
    <property type="project" value="InterPro"/>
</dbReference>
<dbReference type="InterPro" id="IPR016152">
    <property type="entry name" value="PTrfase/Anion_transptr"/>
</dbReference>
<dbReference type="Pfam" id="PF07565">
    <property type="entry name" value="Band_3_cyto"/>
    <property type="match status" value="1"/>
</dbReference>
<dbReference type="PANTHER" id="PTHR11453:SF37">
    <property type="entry name" value="ELECTRONEUTRAL SODIUM BICARBONATE EXCHANGER 1"/>
    <property type="match status" value="1"/>
</dbReference>
<dbReference type="InterPro" id="IPR013769">
    <property type="entry name" value="Band3_cytoplasmic_dom"/>
</dbReference>
<dbReference type="GeneTree" id="ENSGT00940000157422"/>
<name>A0A8C5SA91_LATLA</name>
<dbReference type="SUPFAM" id="SSF55804">
    <property type="entry name" value="Phoshotransferase/anion transport protein"/>
    <property type="match status" value="1"/>
</dbReference>
<dbReference type="GO" id="GO:0051453">
    <property type="term" value="P:regulation of intracellular pH"/>
    <property type="evidence" value="ECO:0007669"/>
    <property type="project" value="TreeGrafter"/>
</dbReference>
<evidence type="ECO:0000259" key="1">
    <source>
        <dbReference type="Pfam" id="PF07565"/>
    </source>
</evidence>
<dbReference type="GO" id="GO:0008510">
    <property type="term" value="F:sodium:bicarbonate symporter activity"/>
    <property type="evidence" value="ECO:0007669"/>
    <property type="project" value="TreeGrafter"/>
</dbReference>
<reference evidence="2" key="2">
    <citation type="submission" date="2025-09" db="UniProtKB">
        <authorList>
            <consortium name="Ensembl"/>
        </authorList>
    </citation>
    <scope>IDENTIFICATION</scope>
</reference>
<dbReference type="GO" id="GO:0005886">
    <property type="term" value="C:plasma membrane"/>
    <property type="evidence" value="ECO:0007669"/>
    <property type="project" value="TreeGrafter"/>
</dbReference>
<organism evidence="2 3">
    <name type="scientific">Laticauda laticaudata</name>
    <name type="common">Blue-ringed sea krait</name>
    <name type="synonym">Blue-lipped sea krait</name>
    <dbReference type="NCBI Taxonomy" id="8630"/>
    <lineage>
        <taxon>Eukaryota</taxon>
        <taxon>Metazoa</taxon>
        <taxon>Chordata</taxon>
        <taxon>Craniata</taxon>
        <taxon>Vertebrata</taxon>
        <taxon>Euteleostomi</taxon>
        <taxon>Lepidosauria</taxon>
        <taxon>Squamata</taxon>
        <taxon>Bifurcata</taxon>
        <taxon>Unidentata</taxon>
        <taxon>Episquamata</taxon>
        <taxon>Toxicofera</taxon>
        <taxon>Serpentes</taxon>
        <taxon>Colubroidea</taxon>
        <taxon>Elapidae</taxon>
        <taxon>Laticaudinae</taxon>
        <taxon>Laticauda</taxon>
    </lineage>
</organism>